<evidence type="ECO:0000313" key="3">
    <source>
        <dbReference type="EMBL" id="KAF5889513.1"/>
    </source>
</evidence>
<comment type="caution">
    <text evidence="3">The sequence shown here is derived from an EMBL/GenBank/DDBJ whole genome shotgun (WGS) entry which is preliminary data.</text>
</comment>
<keyword evidence="1" id="KW-0175">Coiled coil</keyword>
<keyword evidence="4" id="KW-1185">Reference proteome</keyword>
<feature type="domain" description="TRIM8/14/16/25/29/45/65 coiled-coil region" evidence="2">
    <location>
        <begin position="1"/>
        <end position="77"/>
    </location>
</feature>
<name>A0A8J4TFQ2_CLAMG</name>
<feature type="coiled-coil region" evidence="1">
    <location>
        <begin position="18"/>
        <end position="67"/>
    </location>
</feature>
<protein>
    <submittedName>
        <fullName evidence="3">Tripartite motif-containing protein 16-like</fullName>
    </submittedName>
</protein>
<reference evidence="3" key="1">
    <citation type="submission" date="2020-07" db="EMBL/GenBank/DDBJ databases">
        <title>Clarias magur genome sequencing, assembly and annotation.</title>
        <authorList>
            <person name="Kushwaha B."/>
            <person name="Kumar R."/>
            <person name="Das P."/>
            <person name="Joshi C.G."/>
            <person name="Kumar D."/>
            <person name="Nagpure N.S."/>
            <person name="Pandey M."/>
            <person name="Agarwal S."/>
            <person name="Srivastava S."/>
            <person name="Singh M."/>
            <person name="Sahoo L."/>
            <person name="Jayasankar P."/>
            <person name="Meher P.K."/>
            <person name="Koringa P.G."/>
            <person name="Iquebal M.A."/>
            <person name="Das S.P."/>
            <person name="Bit A."/>
            <person name="Patnaik S."/>
            <person name="Patel N."/>
            <person name="Shah T.M."/>
            <person name="Hinsu A."/>
            <person name="Jena J.K."/>
        </authorList>
    </citation>
    <scope>NUCLEOTIDE SEQUENCE</scope>
    <source>
        <strain evidence="3">CIFAMagur01</strain>
        <tissue evidence="3">Testis</tissue>
    </source>
</reference>
<organism evidence="3 4">
    <name type="scientific">Clarias magur</name>
    <name type="common">Asian catfish</name>
    <name type="synonym">Macropteronotus magur</name>
    <dbReference type="NCBI Taxonomy" id="1594786"/>
    <lineage>
        <taxon>Eukaryota</taxon>
        <taxon>Metazoa</taxon>
        <taxon>Chordata</taxon>
        <taxon>Craniata</taxon>
        <taxon>Vertebrata</taxon>
        <taxon>Euteleostomi</taxon>
        <taxon>Actinopterygii</taxon>
        <taxon>Neopterygii</taxon>
        <taxon>Teleostei</taxon>
        <taxon>Ostariophysi</taxon>
        <taxon>Siluriformes</taxon>
        <taxon>Clariidae</taxon>
        <taxon>Clarias</taxon>
    </lineage>
</organism>
<feature type="non-terminal residue" evidence="3">
    <location>
        <position position="78"/>
    </location>
</feature>
<dbReference type="InterPro" id="IPR058030">
    <property type="entry name" value="TRIM8/14/16/25/29/45/65_CC"/>
</dbReference>
<gene>
    <name evidence="3" type="ORF">DAT39_020777</name>
</gene>
<dbReference type="Proteomes" id="UP000727407">
    <property type="component" value="Unassembled WGS sequence"/>
</dbReference>
<proteinExistence type="predicted"/>
<sequence length="78" mass="9280">SSAKTTLDQSEKVFVELIRSAERKRSEIREIIKAIEEAEVRRAEETLQRMEQEVLKLKERENELVHLGQLDDDFHFVR</sequence>
<evidence type="ECO:0000256" key="1">
    <source>
        <dbReference type="SAM" id="Coils"/>
    </source>
</evidence>
<dbReference type="AlphaFoldDB" id="A0A8J4TFQ2"/>
<feature type="non-terminal residue" evidence="3">
    <location>
        <position position="1"/>
    </location>
</feature>
<dbReference type="EMBL" id="QNUK01000800">
    <property type="protein sequence ID" value="KAF5889513.1"/>
    <property type="molecule type" value="Genomic_DNA"/>
</dbReference>
<evidence type="ECO:0000259" key="2">
    <source>
        <dbReference type="Pfam" id="PF25600"/>
    </source>
</evidence>
<dbReference type="Pfam" id="PF25600">
    <property type="entry name" value="TRIM_CC"/>
    <property type="match status" value="1"/>
</dbReference>
<accession>A0A8J4TFQ2</accession>
<evidence type="ECO:0000313" key="4">
    <source>
        <dbReference type="Proteomes" id="UP000727407"/>
    </source>
</evidence>